<protein>
    <submittedName>
        <fullName evidence="4">GNAT family N-acetyltransferase</fullName>
    </submittedName>
</protein>
<dbReference type="CDD" id="cd04301">
    <property type="entry name" value="NAT_SF"/>
    <property type="match status" value="1"/>
</dbReference>
<reference evidence="4 5" key="1">
    <citation type="journal article" date="2018" name="J. Microbiol.">
        <title>Bacillus spongiae sp. nov., isolated from sponge of Jeju Island.</title>
        <authorList>
            <person name="Lee G.E."/>
            <person name="Im W.T."/>
            <person name="Park J.S."/>
        </authorList>
    </citation>
    <scope>NUCLEOTIDE SEQUENCE [LARGE SCALE GENOMIC DNA]</scope>
    <source>
        <strain evidence="4 5">135PIL107-10</strain>
    </source>
</reference>
<accession>A0ABU8HIR2</accession>
<dbReference type="Pfam" id="PF00583">
    <property type="entry name" value="Acetyltransf_1"/>
    <property type="match status" value="1"/>
</dbReference>
<sequence>MKIVYRRAEFDDMDQLFPLAESLATSFQLNRTDFSSVFLELLKDPNADILLAEIDSKLIGYVLAFHHATFYANGEVTWVEEVFVSAEYRGDGVGKRLMDKVEELSLKRGSKLVALATRRAHQFYSAIGYEESATYYKKTLVDEK</sequence>
<evidence type="ECO:0000259" key="3">
    <source>
        <dbReference type="PROSITE" id="PS51186"/>
    </source>
</evidence>
<dbReference type="InterPro" id="IPR050832">
    <property type="entry name" value="Bact_Acetyltransf"/>
</dbReference>
<evidence type="ECO:0000256" key="1">
    <source>
        <dbReference type="ARBA" id="ARBA00022679"/>
    </source>
</evidence>
<keyword evidence="2" id="KW-0012">Acyltransferase</keyword>
<comment type="caution">
    <text evidence="4">The sequence shown here is derived from an EMBL/GenBank/DDBJ whole genome shotgun (WGS) entry which is preliminary data.</text>
</comment>
<dbReference type="SUPFAM" id="SSF55729">
    <property type="entry name" value="Acyl-CoA N-acyltransferases (Nat)"/>
    <property type="match status" value="1"/>
</dbReference>
<dbReference type="PANTHER" id="PTHR43877:SF2">
    <property type="entry name" value="AMINOALKYLPHOSPHONATE N-ACETYLTRANSFERASE-RELATED"/>
    <property type="match status" value="1"/>
</dbReference>
<dbReference type="EMBL" id="JBBAXC010000023">
    <property type="protein sequence ID" value="MEI5909294.1"/>
    <property type="molecule type" value="Genomic_DNA"/>
</dbReference>
<dbReference type="PROSITE" id="PS51186">
    <property type="entry name" value="GNAT"/>
    <property type="match status" value="1"/>
</dbReference>
<evidence type="ECO:0000256" key="2">
    <source>
        <dbReference type="ARBA" id="ARBA00023315"/>
    </source>
</evidence>
<gene>
    <name evidence="4" type="ORF">WAK64_19785</name>
</gene>
<dbReference type="InterPro" id="IPR016181">
    <property type="entry name" value="Acyl_CoA_acyltransferase"/>
</dbReference>
<feature type="domain" description="N-acetyltransferase" evidence="3">
    <location>
        <begin position="3"/>
        <end position="144"/>
    </location>
</feature>
<keyword evidence="5" id="KW-1185">Reference proteome</keyword>
<dbReference type="RefSeq" id="WP_336588738.1">
    <property type="nucleotide sequence ID" value="NZ_JBBAXC010000023.1"/>
</dbReference>
<dbReference type="PANTHER" id="PTHR43877">
    <property type="entry name" value="AMINOALKYLPHOSPHONATE N-ACETYLTRANSFERASE-RELATED-RELATED"/>
    <property type="match status" value="1"/>
</dbReference>
<evidence type="ECO:0000313" key="5">
    <source>
        <dbReference type="Proteomes" id="UP001312865"/>
    </source>
</evidence>
<name>A0ABU8HIR2_9BACI</name>
<evidence type="ECO:0000313" key="4">
    <source>
        <dbReference type="EMBL" id="MEI5909294.1"/>
    </source>
</evidence>
<dbReference type="InterPro" id="IPR000182">
    <property type="entry name" value="GNAT_dom"/>
</dbReference>
<keyword evidence="1" id="KW-0808">Transferase</keyword>
<dbReference type="Gene3D" id="3.40.630.30">
    <property type="match status" value="1"/>
</dbReference>
<proteinExistence type="predicted"/>
<dbReference type="Proteomes" id="UP001312865">
    <property type="component" value="Unassembled WGS sequence"/>
</dbReference>
<organism evidence="4 5">
    <name type="scientific">Bacillus spongiae</name>
    <dbReference type="NCBI Taxonomy" id="2683610"/>
    <lineage>
        <taxon>Bacteria</taxon>
        <taxon>Bacillati</taxon>
        <taxon>Bacillota</taxon>
        <taxon>Bacilli</taxon>
        <taxon>Bacillales</taxon>
        <taxon>Bacillaceae</taxon>
        <taxon>Bacillus</taxon>
    </lineage>
</organism>